<sequence>MKLFDAIEDAVATYAVLVEAKEHELVIMNSNNSNNLYVYEEEYFSQDMKDRFVQYIVCFSTQHCHFDVNEEDEALEYILAIMEDKVLPLEFYKDGKRRFGGKLAVEELDNLSVSSLSKHYGYASDYLLSFDYEIHSWSGRYDTGLRKVSELKP</sequence>
<protein>
    <submittedName>
        <fullName evidence="1">Uncharacterized protein</fullName>
    </submittedName>
</protein>
<accession>A0A934WTD7</accession>
<dbReference type="AlphaFoldDB" id="A0A934WTD7"/>
<gene>
    <name evidence="1" type="ORF">JKK62_13325</name>
</gene>
<comment type="caution">
    <text evidence="1">The sequence shown here is derived from an EMBL/GenBank/DDBJ whole genome shotgun (WGS) entry which is preliminary data.</text>
</comment>
<dbReference type="Proteomes" id="UP000633365">
    <property type="component" value="Unassembled WGS sequence"/>
</dbReference>
<keyword evidence="2" id="KW-1185">Reference proteome</keyword>
<reference evidence="1" key="1">
    <citation type="submission" date="2021-01" db="EMBL/GenBank/DDBJ databases">
        <title>Genome public.</title>
        <authorList>
            <person name="Liu C."/>
            <person name="Sun Q."/>
        </authorList>
    </citation>
    <scope>NUCLEOTIDE SEQUENCE</scope>
    <source>
        <strain evidence="1">M6</strain>
    </source>
</reference>
<organism evidence="1 2">
    <name type="scientific">Ruminococcus difficilis</name>
    <dbReference type="NCBI Taxonomy" id="2763069"/>
    <lineage>
        <taxon>Bacteria</taxon>
        <taxon>Bacillati</taxon>
        <taxon>Bacillota</taxon>
        <taxon>Clostridia</taxon>
        <taxon>Eubacteriales</taxon>
        <taxon>Oscillospiraceae</taxon>
        <taxon>Ruminococcus</taxon>
    </lineage>
</organism>
<dbReference type="RefSeq" id="WP_201428318.1">
    <property type="nucleotide sequence ID" value="NZ_JAEQMG010000145.1"/>
</dbReference>
<name>A0A934WTD7_9FIRM</name>
<dbReference type="EMBL" id="JAEQMG010000145">
    <property type="protein sequence ID" value="MBK6089608.1"/>
    <property type="molecule type" value="Genomic_DNA"/>
</dbReference>
<evidence type="ECO:0000313" key="1">
    <source>
        <dbReference type="EMBL" id="MBK6089608.1"/>
    </source>
</evidence>
<evidence type="ECO:0000313" key="2">
    <source>
        <dbReference type="Proteomes" id="UP000633365"/>
    </source>
</evidence>
<proteinExistence type="predicted"/>